<sequence>MDILVLIHRAFSDQRERVSDGGEELPQKLAPILEYIDLHLQDSISLELLEKQFYVNRHYLNRLFKSYTGSTIHEYIIYKRIATAKRLLVEGSTVTESCLQSGFNDYTAFSRMFKKRKLASCIRTTREP</sequence>
<dbReference type="GO" id="GO:0043565">
    <property type="term" value="F:sequence-specific DNA binding"/>
    <property type="evidence" value="ECO:0007669"/>
    <property type="project" value="InterPro"/>
</dbReference>
<dbReference type="AlphaFoldDB" id="A0A6C0PAX4"/>
<dbReference type="PANTHER" id="PTHR43280:SF34">
    <property type="entry name" value="ARAC-FAMILY TRANSCRIPTIONAL REGULATOR"/>
    <property type="match status" value="1"/>
</dbReference>
<dbReference type="InterPro" id="IPR018060">
    <property type="entry name" value="HTH_AraC"/>
</dbReference>
<evidence type="ECO:0000256" key="1">
    <source>
        <dbReference type="ARBA" id="ARBA00023015"/>
    </source>
</evidence>
<keyword evidence="3" id="KW-0804">Transcription</keyword>
<keyword evidence="2" id="KW-0238">DNA-binding</keyword>
<keyword evidence="1" id="KW-0805">Transcription regulation</keyword>
<dbReference type="PROSITE" id="PS01124">
    <property type="entry name" value="HTH_ARAC_FAMILY_2"/>
    <property type="match status" value="1"/>
</dbReference>
<proteinExistence type="predicted"/>
<name>A0A6C0PAX4_9BACL</name>
<dbReference type="KEGG" id="prz:GZH47_32050"/>
<reference evidence="5 6" key="1">
    <citation type="submission" date="2020-02" db="EMBL/GenBank/DDBJ databases">
        <title>Paenibacillus sp. nov., isolated from rhizosphere soil of tomato.</title>
        <authorList>
            <person name="Weon H.-Y."/>
            <person name="Lee S.A."/>
        </authorList>
    </citation>
    <scope>NUCLEOTIDE SEQUENCE [LARGE SCALE GENOMIC DNA]</scope>
    <source>
        <strain evidence="5 6">14171R-81</strain>
        <plasmid evidence="5 6">unnamed1</plasmid>
    </source>
</reference>
<keyword evidence="5" id="KW-0614">Plasmid</keyword>
<gene>
    <name evidence="5" type="ORF">GZH47_32050</name>
</gene>
<organism evidence="5 6">
    <name type="scientific">Paenibacillus rhizovicinus</name>
    <dbReference type="NCBI Taxonomy" id="2704463"/>
    <lineage>
        <taxon>Bacteria</taxon>
        <taxon>Bacillati</taxon>
        <taxon>Bacillota</taxon>
        <taxon>Bacilli</taxon>
        <taxon>Bacillales</taxon>
        <taxon>Paenibacillaceae</taxon>
        <taxon>Paenibacillus</taxon>
    </lineage>
</organism>
<evidence type="ECO:0000256" key="2">
    <source>
        <dbReference type="ARBA" id="ARBA00023125"/>
    </source>
</evidence>
<dbReference type="Proteomes" id="UP000479114">
    <property type="component" value="Plasmid unnamed1"/>
</dbReference>
<evidence type="ECO:0000259" key="4">
    <source>
        <dbReference type="PROSITE" id="PS01124"/>
    </source>
</evidence>
<dbReference type="PANTHER" id="PTHR43280">
    <property type="entry name" value="ARAC-FAMILY TRANSCRIPTIONAL REGULATOR"/>
    <property type="match status" value="1"/>
</dbReference>
<feature type="domain" description="HTH araC/xylS-type" evidence="4">
    <location>
        <begin position="30"/>
        <end position="116"/>
    </location>
</feature>
<dbReference type="InterPro" id="IPR009057">
    <property type="entry name" value="Homeodomain-like_sf"/>
</dbReference>
<protein>
    <submittedName>
        <fullName evidence="5">Helix-turn-helix transcriptional regulator</fullName>
    </submittedName>
</protein>
<dbReference type="SUPFAM" id="SSF46689">
    <property type="entry name" value="Homeodomain-like"/>
    <property type="match status" value="2"/>
</dbReference>
<evidence type="ECO:0000256" key="3">
    <source>
        <dbReference type="ARBA" id="ARBA00023163"/>
    </source>
</evidence>
<dbReference type="Gene3D" id="1.10.10.60">
    <property type="entry name" value="Homeodomain-like"/>
    <property type="match status" value="2"/>
</dbReference>
<dbReference type="SMART" id="SM00342">
    <property type="entry name" value="HTH_ARAC"/>
    <property type="match status" value="1"/>
</dbReference>
<keyword evidence="6" id="KW-1185">Reference proteome</keyword>
<evidence type="ECO:0000313" key="5">
    <source>
        <dbReference type="EMBL" id="QHW35521.1"/>
    </source>
</evidence>
<dbReference type="RefSeq" id="WP_162645667.1">
    <property type="nucleotide sequence ID" value="NZ_CP048287.1"/>
</dbReference>
<dbReference type="GO" id="GO:0003700">
    <property type="term" value="F:DNA-binding transcription factor activity"/>
    <property type="evidence" value="ECO:0007669"/>
    <property type="project" value="InterPro"/>
</dbReference>
<accession>A0A6C0PAX4</accession>
<evidence type="ECO:0000313" key="6">
    <source>
        <dbReference type="Proteomes" id="UP000479114"/>
    </source>
</evidence>
<dbReference type="Pfam" id="PF12833">
    <property type="entry name" value="HTH_18"/>
    <property type="match status" value="1"/>
</dbReference>
<geneLocation type="plasmid" evidence="5 6">
    <name>unnamed1</name>
</geneLocation>
<dbReference type="EMBL" id="CP048287">
    <property type="protein sequence ID" value="QHW35521.1"/>
    <property type="molecule type" value="Genomic_DNA"/>
</dbReference>